<comment type="caution">
    <text evidence="2">The sequence shown here is derived from an EMBL/GenBank/DDBJ whole genome shotgun (WGS) entry which is preliminary data.</text>
</comment>
<evidence type="ECO:0000313" key="4">
    <source>
        <dbReference type="Proteomes" id="UP000602510"/>
    </source>
</evidence>
<organism evidence="2 4">
    <name type="scientific">Phytophthora infestans</name>
    <name type="common">Potato late blight agent</name>
    <name type="synonym">Botrytis infestans</name>
    <dbReference type="NCBI Taxonomy" id="4787"/>
    <lineage>
        <taxon>Eukaryota</taxon>
        <taxon>Sar</taxon>
        <taxon>Stramenopiles</taxon>
        <taxon>Oomycota</taxon>
        <taxon>Peronosporomycetes</taxon>
        <taxon>Peronosporales</taxon>
        <taxon>Peronosporaceae</taxon>
        <taxon>Phytophthora</taxon>
    </lineage>
</organism>
<dbReference type="Proteomes" id="UP000602510">
    <property type="component" value="Unassembled WGS sequence"/>
</dbReference>
<feature type="compositionally biased region" description="Basic residues" evidence="1">
    <location>
        <begin position="190"/>
        <end position="209"/>
    </location>
</feature>
<protein>
    <submittedName>
        <fullName evidence="2">Uncharacterized protein</fullName>
    </submittedName>
</protein>
<reference evidence="2" key="1">
    <citation type="submission" date="2020-04" db="EMBL/GenBank/DDBJ databases">
        <title>Hybrid Assembly of Korean Phytophthora infestans isolates.</title>
        <authorList>
            <person name="Prokchorchik M."/>
            <person name="Lee Y."/>
            <person name="Seo J."/>
            <person name="Cho J.-H."/>
            <person name="Park Y.-E."/>
            <person name="Jang D.-C."/>
            <person name="Im J.-S."/>
            <person name="Choi J.-G."/>
            <person name="Park H.-J."/>
            <person name="Lee G.-B."/>
            <person name="Lee Y.-G."/>
            <person name="Hong S.-Y."/>
            <person name="Cho K."/>
            <person name="Sohn K.H."/>
        </authorList>
    </citation>
    <scope>NUCLEOTIDE SEQUENCE</scope>
    <source>
        <strain evidence="2">KR_1_A1</strain>
        <strain evidence="3">KR_2_A2</strain>
    </source>
</reference>
<keyword evidence="4" id="KW-1185">Reference proteome</keyword>
<gene>
    <name evidence="2" type="ORF">GN244_ATG02552</name>
    <name evidence="3" type="ORF">GN958_ATG00916</name>
</gene>
<dbReference type="EMBL" id="WSZM01000055">
    <property type="protein sequence ID" value="KAF4045168.1"/>
    <property type="molecule type" value="Genomic_DNA"/>
</dbReference>
<proteinExistence type="predicted"/>
<dbReference type="AlphaFoldDB" id="A0A833WLD7"/>
<evidence type="ECO:0000313" key="3">
    <source>
        <dbReference type="EMBL" id="KAF4149977.1"/>
    </source>
</evidence>
<dbReference type="EMBL" id="JAACNO010000105">
    <property type="protein sequence ID" value="KAF4149977.1"/>
    <property type="molecule type" value="Genomic_DNA"/>
</dbReference>
<dbReference type="Proteomes" id="UP000704712">
    <property type="component" value="Unassembled WGS sequence"/>
</dbReference>
<sequence length="253" mass="27294">MGSYLSIVNNTDDPWTCKIGPDEAALEIAGVAISVVGTLASALGTGGVAPVASALAANGVVKVFGVSAKALASSAEAISEAISAAGSVSEFGLSVAQGINDHLVTDGYVSIAPGEKHQWGKMSLSLWQQGTCVRTTIVDEKTVITDTLYMRPIFSGATDNSNLDHEIQFWIDKFGLETETVSGTPDQQSRHHHHHHRHHHKEGGHHHKEGGHYHKEGGHHHHHHHKDGEQQDGQVVYFYGNDTNTYDPNFNYS</sequence>
<accession>A0A833WLD7</accession>
<feature type="region of interest" description="Disordered" evidence="1">
    <location>
        <begin position="180"/>
        <end position="231"/>
    </location>
</feature>
<evidence type="ECO:0000256" key="1">
    <source>
        <dbReference type="SAM" id="MobiDB-lite"/>
    </source>
</evidence>
<evidence type="ECO:0000313" key="2">
    <source>
        <dbReference type="EMBL" id="KAF4045168.1"/>
    </source>
</evidence>
<name>A0A833WLD7_PHYIN</name>